<dbReference type="Gene3D" id="1.10.150.120">
    <property type="entry name" value="[2Fe-2S]-binding domain"/>
    <property type="match status" value="1"/>
</dbReference>
<evidence type="ECO:0000256" key="4">
    <source>
        <dbReference type="ARBA" id="ARBA00023004"/>
    </source>
</evidence>
<protein>
    <submittedName>
        <fullName evidence="7">(2Fe-2S)-binding domain-containing protein</fullName>
    </submittedName>
</protein>
<reference evidence="7 8" key="1">
    <citation type="journal article" date="2013" name="Genome Announc.">
        <title>Draft genome sequences for three mercury-methylating, sulfate-reducing bacteria.</title>
        <authorList>
            <person name="Brown S.D."/>
            <person name="Hurt R.A.Jr."/>
            <person name="Gilmour C.C."/>
            <person name="Elias D.A."/>
        </authorList>
    </citation>
    <scope>NUCLEOTIDE SEQUENCE [LARGE SCALE GENOMIC DNA]</scope>
    <source>
        <strain evidence="7 8">DSM 2059</strain>
    </source>
</reference>
<dbReference type="EMBL" id="ATHJ01000057">
    <property type="protein sequence ID" value="EPR43303.1"/>
    <property type="molecule type" value="Genomic_DNA"/>
</dbReference>
<dbReference type="Pfam" id="PF00111">
    <property type="entry name" value="Fer2"/>
    <property type="match status" value="1"/>
</dbReference>
<keyword evidence="8" id="KW-1185">Reference proteome</keyword>
<keyword evidence="2" id="KW-0479">Metal-binding</keyword>
<dbReference type="InterPro" id="IPR001041">
    <property type="entry name" value="2Fe-2S_ferredoxin-type"/>
</dbReference>
<evidence type="ECO:0000256" key="1">
    <source>
        <dbReference type="ARBA" id="ARBA00022714"/>
    </source>
</evidence>
<dbReference type="PROSITE" id="PS00197">
    <property type="entry name" value="2FE2S_FER_1"/>
    <property type="match status" value="1"/>
</dbReference>
<proteinExistence type="predicted"/>
<keyword evidence="4" id="KW-0408">Iron</keyword>
<dbReference type="InterPro" id="IPR012675">
    <property type="entry name" value="Beta-grasp_dom_sf"/>
</dbReference>
<accession>S7VFR8</accession>
<dbReference type="PANTHER" id="PTHR44379:SF2">
    <property type="entry name" value="BLR6218 PROTEIN"/>
    <property type="match status" value="1"/>
</dbReference>
<gene>
    <name evidence="7" type="ORF">dsmv_1329</name>
</gene>
<dbReference type="InterPro" id="IPR036010">
    <property type="entry name" value="2Fe-2S_ferredoxin-like_sf"/>
</dbReference>
<evidence type="ECO:0000256" key="5">
    <source>
        <dbReference type="ARBA" id="ARBA00023014"/>
    </source>
</evidence>
<dbReference type="InterPro" id="IPR002888">
    <property type="entry name" value="2Fe-2S-bd"/>
</dbReference>
<dbReference type="OrthoDB" id="9775084at2"/>
<dbReference type="CDD" id="cd00207">
    <property type="entry name" value="fer2"/>
    <property type="match status" value="1"/>
</dbReference>
<dbReference type="InterPro" id="IPR051452">
    <property type="entry name" value="Diverse_Oxidoreductases"/>
</dbReference>
<keyword evidence="3" id="KW-0560">Oxidoreductase</keyword>
<dbReference type="eggNOG" id="COG2080">
    <property type="taxonomic scope" value="Bacteria"/>
</dbReference>
<evidence type="ECO:0000256" key="2">
    <source>
        <dbReference type="ARBA" id="ARBA00022723"/>
    </source>
</evidence>
<dbReference type="GO" id="GO:0016491">
    <property type="term" value="F:oxidoreductase activity"/>
    <property type="evidence" value="ECO:0007669"/>
    <property type="project" value="UniProtKB-KW"/>
</dbReference>
<dbReference type="RefSeq" id="WP_020875676.1">
    <property type="nucleotide sequence ID" value="NZ_ATHJ01000057.1"/>
</dbReference>
<name>S7VFR8_DESML</name>
<feature type="domain" description="2Fe-2S ferredoxin-type" evidence="6">
    <location>
        <begin position="3"/>
        <end position="79"/>
    </location>
</feature>
<comment type="caution">
    <text evidence="7">The sequence shown here is derived from an EMBL/GenBank/DDBJ whole genome shotgun (WGS) entry which is preliminary data.</text>
</comment>
<dbReference type="GO" id="GO:0051537">
    <property type="term" value="F:2 iron, 2 sulfur cluster binding"/>
    <property type="evidence" value="ECO:0007669"/>
    <property type="project" value="UniProtKB-KW"/>
</dbReference>
<dbReference type="STRING" id="897.B2D07_08660"/>
<dbReference type="Proteomes" id="UP000014977">
    <property type="component" value="Unassembled WGS sequence"/>
</dbReference>
<keyword evidence="5" id="KW-0411">Iron-sulfur</keyword>
<dbReference type="AlphaFoldDB" id="S7VFR8"/>
<dbReference type="InterPro" id="IPR006058">
    <property type="entry name" value="2Fe2S_fd_BS"/>
</dbReference>
<organism evidence="7 8">
    <name type="scientific">Desulfococcus multivorans DSM 2059</name>
    <dbReference type="NCBI Taxonomy" id="1121405"/>
    <lineage>
        <taxon>Bacteria</taxon>
        <taxon>Pseudomonadati</taxon>
        <taxon>Thermodesulfobacteriota</taxon>
        <taxon>Desulfobacteria</taxon>
        <taxon>Desulfobacterales</taxon>
        <taxon>Desulfococcaceae</taxon>
        <taxon>Desulfococcus</taxon>
    </lineage>
</organism>
<sequence length="159" mass="16949">MVKTIRFTLNDKPVSLDIDEERTLLWVLRTDLGLTGTKYGCGEGACGACTVLVDGEALPSCQITVGFVAGRHVTTIEGIGAEGKLHPIQQAFVRHDALQCGFCTPGMILKAHSLLASNPSPTREEIIEALDDHLCRCGAHVRILAAVHTAAEMLKGGKS</sequence>
<evidence type="ECO:0000313" key="7">
    <source>
        <dbReference type="EMBL" id="EPR43303.1"/>
    </source>
</evidence>
<evidence type="ECO:0000313" key="8">
    <source>
        <dbReference type="Proteomes" id="UP000014977"/>
    </source>
</evidence>
<keyword evidence="1" id="KW-0001">2Fe-2S</keyword>
<dbReference type="PANTHER" id="PTHR44379">
    <property type="entry name" value="OXIDOREDUCTASE WITH IRON-SULFUR SUBUNIT"/>
    <property type="match status" value="1"/>
</dbReference>
<evidence type="ECO:0000256" key="3">
    <source>
        <dbReference type="ARBA" id="ARBA00023002"/>
    </source>
</evidence>
<dbReference type="InterPro" id="IPR036884">
    <property type="entry name" value="2Fe-2S-bd_dom_sf"/>
</dbReference>
<dbReference type="Pfam" id="PF01799">
    <property type="entry name" value="Fer2_2"/>
    <property type="match status" value="1"/>
</dbReference>
<dbReference type="PROSITE" id="PS51085">
    <property type="entry name" value="2FE2S_FER_2"/>
    <property type="match status" value="1"/>
</dbReference>
<evidence type="ECO:0000259" key="6">
    <source>
        <dbReference type="PROSITE" id="PS51085"/>
    </source>
</evidence>
<dbReference type="SUPFAM" id="SSF54292">
    <property type="entry name" value="2Fe-2S ferredoxin-like"/>
    <property type="match status" value="1"/>
</dbReference>
<dbReference type="PATRIC" id="fig|1121405.3.peg.636"/>
<dbReference type="SUPFAM" id="SSF47741">
    <property type="entry name" value="CO dehydrogenase ISP C-domain like"/>
    <property type="match status" value="1"/>
</dbReference>
<dbReference type="GO" id="GO:0046872">
    <property type="term" value="F:metal ion binding"/>
    <property type="evidence" value="ECO:0007669"/>
    <property type="project" value="UniProtKB-KW"/>
</dbReference>
<dbReference type="Gene3D" id="3.10.20.30">
    <property type="match status" value="1"/>
</dbReference>